<gene>
    <name evidence="2" type="ORF">UFOPK2106_00603</name>
    <name evidence="3" type="ORF">UFOPK2328_00093</name>
</gene>
<sequence length="104" mass="11561">MNTQASNPEEPALSETADLLDALRKKRNERESVEQLDPHPSTEGLRIVELVPEQTYPDEEPEPVVIEPEPTPAPVNTDSNTSPKRGRASIPSWDQIVFGTKTED</sequence>
<feature type="region of interest" description="Disordered" evidence="1">
    <location>
        <begin position="1"/>
        <end position="104"/>
    </location>
</feature>
<accession>A0A6J6LLM6</accession>
<name>A0A6J6LLM6_9ZZZZ</name>
<proteinExistence type="predicted"/>
<evidence type="ECO:0000313" key="3">
    <source>
        <dbReference type="EMBL" id="CAB4662602.1"/>
    </source>
</evidence>
<organism evidence="3">
    <name type="scientific">freshwater metagenome</name>
    <dbReference type="NCBI Taxonomy" id="449393"/>
    <lineage>
        <taxon>unclassified sequences</taxon>
        <taxon>metagenomes</taxon>
        <taxon>ecological metagenomes</taxon>
    </lineage>
</organism>
<dbReference type="EMBL" id="CAEZWX010000007">
    <property type="protein sequence ID" value="CAB4662602.1"/>
    <property type="molecule type" value="Genomic_DNA"/>
</dbReference>
<reference evidence="3" key="1">
    <citation type="submission" date="2020-05" db="EMBL/GenBank/DDBJ databases">
        <authorList>
            <person name="Chiriac C."/>
            <person name="Salcher M."/>
            <person name="Ghai R."/>
            <person name="Kavagutti S V."/>
        </authorList>
    </citation>
    <scope>NUCLEOTIDE SEQUENCE</scope>
</reference>
<protein>
    <submittedName>
        <fullName evidence="3">Unannotated protein</fullName>
    </submittedName>
</protein>
<evidence type="ECO:0000313" key="2">
    <source>
        <dbReference type="EMBL" id="CAB4636929.1"/>
    </source>
</evidence>
<evidence type="ECO:0000256" key="1">
    <source>
        <dbReference type="SAM" id="MobiDB-lite"/>
    </source>
</evidence>
<feature type="compositionally biased region" description="Basic and acidic residues" evidence="1">
    <location>
        <begin position="28"/>
        <end position="37"/>
    </location>
</feature>
<dbReference type="AlphaFoldDB" id="A0A6J6LLM6"/>
<dbReference type="EMBL" id="CAEZVS010000077">
    <property type="protein sequence ID" value="CAB4636929.1"/>
    <property type="molecule type" value="Genomic_DNA"/>
</dbReference>